<evidence type="ECO:0000259" key="7">
    <source>
        <dbReference type="Pfam" id="PF01676"/>
    </source>
</evidence>
<dbReference type="OrthoDB" id="9804453at2"/>
<evidence type="ECO:0000256" key="2">
    <source>
        <dbReference type="ARBA" id="ARBA00002315"/>
    </source>
</evidence>
<dbReference type="NCBIfam" id="TIGR02535">
    <property type="entry name" value="hyp_Hser_kinase"/>
    <property type="match status" value="1"/>
</dbReference>
<proteinExistence type="inferred from homology"/>
<dbReference type="Pfam" id="PF01676">
    <property type="entry name" value="Metalloenzyme"/>
    <property type="match status" value="1"/>
</dbReference>
<sequence length="403" mass="44906">MKHLIIIGDGMADWHIPSLGGKTILENAYTPYMNKLAKEGCNGVLQTIPTGLPSGSDVANLSILGYNPHEVCDGRGPYEAQGLSINLQADDLILRCNLVSIDNSILKSHSADYITTEEADILIHYLQEYLGNEFVNFYTGKQYRHLLVIKGGHKDVNCTPPHDIISKSLYAYLPQAKEPSAKETARLIQDLILKSQRILKDHPLNKKRMKNGKMPANSIWPWGGGYLPQIKPFNSKFPQVKSGAIISAVDLIRGIGHSIGLQPIEVPGATGNYKTNYKNKVIATLDSLQDNDFVYLHIEASDESGHEGDIFLKQRTIEDLDSQIIGPIYETIKGWNTSVAIAVLPDHATPCECRSHTTDPVPFFIWHRDIIPDTVQRFDETSAYNGMYGTLKGDEFINEFMKE</sequence>
<dbReference type="CDD" id="cd16011">
    <property type="entry name" value="iPGM_like"/>
    <property type="match status" value="1"/>
</dbReference>
<evidence type="ECO:0000256" key="1">
    <source>
        <dbReference type="ARBA" id="ARBA00000370"/>
    </source>
</evidence>
<evidence type="ECO:0000256" key="5">
    <source>
        <dbReference type="ARBA" id="ARBA00023152"/>
    </source>
</evidence>
<dbReference type="InterPro" id="IPR004456">
    <property type="entry name" value="Pglycerate_mutase_ApgM"/>
</dbReference>
<evidence type="ECO:0000256" key="3">
    <source>
        <dbReference type="ARBA" id="ARBA00004921"/>
    </source>
</evidence>
<dbReference type="AlphaFoldDB" id="A0A3L7ZQD9"/>
<dbReference type="GO" id="GO:0004619">
    <property type="term" value="F:phosphoglycerate mutase activity"/>
    <property type="evidence" value="ECO:0007669"/>
    <property type="project" value="UniProtKB-EC"/>
</dbReference>
<reference evidence="8 9" key="1">
    <citation type="submission" date="2018-09" db="EMBL/GenBank/DDBJ databases">
        <title>Murine metabolic-syndrome-specific gut microbial biobank.</title>
        <authorList>
            <person name="Liu C."/>
        </authorList>
    </citation>
    <scope>NUCLEOTIDE SEQUENCE [LARGE SCALE GENOMIC DNA]</scope>
    <source>
        <strain evidence="8 9">8-P5</strain>
    </source>
</reference>
<dbReference type="PIRSF" id="PIRSF006392">
    <property type="entry name" value="IPGAM_arch"/>
    <property type="match status" value="1"/>
</dbReference>
<evidence type="ECO:0000313" key="9">
    <source>
        <dbReference type="Proteomes" id="UP000278164"/>
    </source>
</evidence>
<comment type="catalytic activity">
    <reaction evidence="1">
        <text>(2R)-2-phosphoglycerate = (2R)-3-phosphoglycerate</text>
        <dbReference type="Rhea" id="RHEA:15901"/>
        <dbReference type="ChEBI" id="CHEBI:58272"/>
        <dbReference type="ChEBI" id="CHEBI:58289"/>
        <dbReference type="EC" id="5.4.2.12"/>
    </reaction>
</comment>
<dbReference type="InterPro" id="IPR023665">
    <property type="entry name" value="ApgAM_prokaryotes"/>
</dbReference>
<keyword evidence="6" id="KW-0413">Isomerase</keyword>
<dbReference type="GO" id="GO:0006096">
    <property type="term" value="P:glycolytic process"/>
    <property type="evidence" value="ECO:0007669"/>
    <property type="project" value="UniProtKB-KW"/>
</dbReference>
<dbReference type="RefSeq" id="WP_121735766.1">
    <property type="nucleotide sequence ID" value="NZ_QXXG01000003.1"/>
</dbReference>
<dbReference type="NCBIfam" id="TIGR00306">
    <property type="entry name" value="apgM"/>
    <property type="match status" value="1"/>
</dbReference>
<dbReference type="Pfam" id="PF10143">
    <property type="entry name" value="PhosphMutase"/>
    <property type="match status" value="1"/>
</dbReference>
<comment type="function">
    <text evidence="2">Catalyzes the interconversion of 2-phosphoglycerate and 3-phosphoglycerate.</text>
</comment>
<evidence type="ECO:0000256" key="6">
    <source>
        <dbReference type="ARBA" id="ARBA00023235"/>
    </source>
</evidence>
<gene>
    <name evidence="8" type="ORF">D7V78_07665</name>
</gene>
<dbReference type="Gene3D" id="3.40.720.10">
    <property type="entry name" value="Alkaline Phosphatase, subunit A"/>
    <property type="match status" value="2"/>
</dbReference>
<dbReference type="InterPro" id="IPR017850">
    <property type="entry name" value="Alkaline_phosphatase_core_sf"/>
</dbReference>
<name>A0A3L7ZQD9_PARDI</name>
<comment type="pathway">
    <text evidence="3">Carbohydrate degradation.</text>
</comment>
<evidence type="ECO:0000313" key="8">
    <source>
        <dbReference type="EMBL" id="RLT73968.1"/>
    </source>
</evidence>
<organism evidence="8 9">
    <name type="scientific">Parabacteroides distasonis</name>
    <dbReference type="NCBI Taxonomy" id="823"/>
    <lineage>
        <taxon>Bacteria</taxon>
        <taxon>Pseudomonadati</taxon>
        <taxon>Bacteroidota</taxon>
        <taxon>Bacteroidia</taxon>
        <taxon>Bacteroidales</taxon>
        <taxon>Tannerellaceae</taxon>
        <taxon>Parabacteroides</taxon>
    </lineage>
</organism>
<feature type="domain" description="Metalloenzyme" evidence="7">
    <location>
        <begin position="1"/>
        <end position="379"/>
    </location>
</feature>
<comment type="caution">
    <text evidence="8">The sequence shown here is derived from an EMBL/GenBank/DDBJ whole genome shotgun (WGS) entry which is preliminary data.</text>
</comment>
<evidence type="ECO:0000256" key="4">
    <source>
        <dbReference type="ARBA" id="ARBA00005524"/>
    </source>
</evidence>
<dbReference type="PANTHER" id="PTHR31209:SF4">
    <property type="entry name" value="2,3-BISPHOSPHOGLYCERATE-INDEPENDENT PHOSPHOGLYCERATE MUTASE"/>
    <property type="match status" value="1"/>
</dbReference>
<keyword evidence="5" id="KW-0324">Glycolysis</keyword>
<dbReference type="EMBL" id="RAYI01000012">
    <property type="protein sequence ID" value="RLT73968.1"/>
    <property type="molecule type" value="Genomic_DNA"/>
</dbReference>
<dbReference type="InterPro" id="IPR006124">
    <property type="entry name" value="Metalloenzyme"/>
</dbReference>
<dbReference type="GO" id="GO:0046872">
    <property type="term" value="F:metal ion binding"/>
    <property type="evidence" value="ECO:0007669"/>
    <property type="project" value="InterPro"/>
</dbReference>
<comment type="similarity">
    <text evidence="4">Belongs to the BPG-independent phosphoglycerate mutase family. A-PGAM subfamily.</text>
</comment>
<dbReference type="NCBIfam" id="NF003242">
    <property type="entry name" value="PRK04200.1"/>
    <property type="match status" value="1"/>
</dbReference>
<dbReference type="Proteomes" id="UP000278164">
    <property type="component" value="Unassembled WGS sequence"/>
</dbReference>
<accession>A0A3L7ZQD9</accession>
<protein>
    <submittedName>
        <fullName evidence="8">Cofactor-independent phosphoglycerate mutase</fullName>
    </submittedName>
</protein>
<dbReference type="SUPFAM" id="SSF53649">
    <property type="entry name" value="Alkaline phosphatase-like"/>
    <property type="match status" value="1"/>
</dbReference>
<dbReference type="PANTHER" id="PTHR31209">
    <property type="entry name" value="COFACTOR-INDEPENDENT PHOSPHOGLYCERATE MUTASE"/>
    <property type="match status" value="1"/>
</dbReference>